<dbReference type="Pfam" id="PF08002">
    <property type="entry name" value="DUF1697"/>
    <property type="match status" value="1"/>
</dbReference>
<dbReference type="PIRSF" id="PIRSF008502">
    <property type="entry name" value="UCP008502"/>
    <property type="match status" value="1"/>
</dbReference>
<dbReference type="InterPro" id="IPR012545">
    <property type="entry name" value="DUF1697"/>
</dbReference>
<name>A0ABS1WTV1_9GAMM</name>
<protein>
    <submittedName>
        <fullName evidence="1">DUF1697 domain-containing protein</fullName>
    </submittedName>
</protein>
<dbReference type="Proteomes" id="UP000661077">
    <property type="component" value="Unassembled WGS sequence"/>
</dbReference>
<comment type="caution">
    <text evidence="1">The sequence shown here is derived from an EMBL/GenBank/DDBJ whole genome shotgun (WGS) entry which is preliminary data.</text>
</comment>
<proteinExistence type="predicted"/>
<sequence>MPRYVAFLRGVSPMNAKMPELKRTFEGAGFTNVKTVLASGNVVFDASAKAEATLARQAENAMQENLDRTFMTIVRSVESLRALIDADPYSAFKLPPKSKHVITFLRQPYTSTLSLPIKSGDARILAIRGQEVLTSYVPHPGSPEFMRLLEKTFGKDITTRTLDTVKKCATA</sequence>
<dbReference type="PANTHER" id="PTHR36439:SF1">
    <property type="entry name" value="DUF1697 DOMAIN-CONTAINING PROTEIN"/>
    <property type="match status" value="1"/>
</dbReference>
<accession>A0ABS1WTV1</accession>
<evidence type="ECO:0000313" key="2">
    <source>
        <dbReference type="Proteomes" id="UP000661077"/>
    </source>
</evidence>
<keyword evidence="2" id="KW-1185">Reference proteome</keyword>
<dbReference type="RefSeq" id="WP_203166323.1">
    <property type="nucleotide sequence ID" value="NZ_JAEVLS010000001.1"/>
</dbReference>
<evidence type="ECO:0000313" key="1">
    <source>
        <dbReference type="EMBL" id="MBM0104372.1"/>
    </source>
</evidence>
<dbReference type="EMBL" id="JAEVLS010000001">
    <property type="protein sequence ID" value="MBM0104372.1"/>
    <property type="molecule type" value="Genomic_DNA"/>
</dbReference>
<dbReference type="SUPFAM" id="SSF160379">
    <property type="entry name" value="SP0830-like"/>
    <property type="match status" value="1"/>
</dbReference>
<dbReference type="PANTHER" id="PTHR36439">
    <property type="entry name" value="BLL4334 PROTEIN"/>
    <property type="match status" value="1"/>
</dbReference>
<gene>
    <name evidence="1" type="ORF">JM946_06425</name>
</gene>
<dbReference type="Gene3D" id="3.30.70.1280">
    <property type="entry name" value="SP0830-like domains"/>
    <property type="match status" value="1"/>
</dbReference>
<reference evidence="1 2" key="1">
    <citation type="journal article" date="2021" name="Int. J. Syst. Evol. Microbiol.">
        <title>Steroidobacter gossypii sp. nov., isolated from soil of cotton cropping field.</title>
        <authorList>
            <person name="Huang R."/>
            <person name="Yang S."/>
            <person name="Zhen C."/>
            <person name="Liu W."/>
        </authorList>
    </citation>
    <scope>NUCLEOTIDE SEQUENCE [LARGE SCALE GENOMIC DNA]</scope>
    <source>
        <strain evidence="1 2">S1-65</strain>
    </source>
</reference>
<organism evidence="1 2">
    <name type="scientific">Steroidobacter gossypii</name>
    <dbReference type="NCBI Taxonomy" id="2805490"/>
    <lineage>
        <taxon>Bacteria</taxon>
        <taxon>Pseudomonadati</taxon>
        <taxon>Pseudomonadota</taxon>
        <taxon>Gammaproteobacteria</taxon>
        <taxon>Steroidobacterales</taxon>
        <taxon>Steroidobacteraceae</taxon>
        <taxon>Steroidobacter</taxon>
    </lineage>
</organism>